<sequence>MGKMAIGDLHGQKFLEHWTDVGSNVYLKLNAFIQLIVLWFLPLLSLLLCNISRTLFTICQFSFCGGRPI</sequence>
<evidence type="ECO:0000313" key="2">
    <source>
        <dbReference type="EMBL" id="JAI03414.1"/>
    </source>
</evidence>
<keyword evidence="1" id="KW-0812">Transmembrane</keyword>
<dbReference type="EMBL" id="GBXM01005164">
    <property type="protein sequence ID" value="JAI03414.1"/>
    <property type="molecule type" value="Transcribed_RNA"/>
</dbReference>
<keyword evidence="1" id="KW-0472">Membrane</keyword>
<evidence type="ECO:0000256" key="1">
    <source>
        <dbReference type="SAM" id="Phobius"/>
    </source>
</evidence>
<keyword evidence="1" id="KW-1133">Transmembrane helix</keyword>
<organism evidence="2">
    <name type="scientific">Anguilla anguilla</name>
    <name type="common">European freshwater eel</name>
    <name type="synonym">Muraena anguilla</name>
    <dbReference type="NCBI Taxonomy" id="7936"/>
    <lineage>
        <taxon>Eukaryota</taxon>
        <taxon>Metazoa</taxon>
        <taxon>Chordata</taxon>
        <taxon>Craniata</taxon>
        <taxon>Vertebrata</taxon>
        <taxon>Euteleostomi</taxon>
        <taxon>Actinopterygii</taxon>
        <taxon>Neopterygii</taxon>
        <taxon>Teleostei</taxon>
        <taxon>Anguilliformes</taxon>
        <taxon>Anguillidae</taxon>
        <taxon>Anguilla</taxon>
    </lineage>
</organism>
<reference evidence="2" key="2">
    <citation type="journal article" date="2015" name="Fish Shellfish Immunol.">
        <title>Early steps in the European eel (Anguilla anguilla)-Vibrio vulnificus interaction in the gills: Role of the RtxA13 toxin.</title>
        <authorList>
            <person name="Callol A."/>
            <person name="Pajuelo D."/>
            <person name="Ebbesson L."/>
            <person name="Teles M."/>
            <person name="MacKenzie S."/>
            <person name="Amaro C."/>
        </authorList>
    </citation>
    <scope>NUCLEOTIDE SEQUENCE</scope>
</reference>
<name>A0A0E9XNZ5_ANGAN</name>
<dbReference type="AlphaFoldDB" id="A0A0E9XNZ5"/>
<reference evidence="2" key="1">
    <citation type="submission" date="2014-11" db="EMBL/GenBank/DDBJ databases">
        <authorList>
            <person name="Amaro Gonzalez C."/>
        </authorList>
    </citation>
    <scope>NUCLEOTIDE SEQUENCE</scope>
</reference>
<proteinExistence type="predicted"/>
<protein>
    <submittedName>
        <fullName evidence="2">Uncharacterized protein</fullName>
    </submittedName>
</protein>
<feature type="transmembrane region" description="Helical" evidence="1">
    <location>
        <begin position="31"/>
        <end position="51"/>
    </location>
</feature>
<accession>A0A0E9XNZ5</accession>